<evidence type="ECO:0000313" key="11">
    <source>
        <dbReference type="EMBL" id="NMH98805.1"/>
    </source>
</evidence>
<accession>A0ABX1SCJ9</accession>
<proteinExistence type="inferred from homology"/>
<name>A0ABX1SCJ9_9PSEU</name>
<dbReference type="PROSITE" id="PS50125">
    <property type="entry name" value="GUANYLATE_CYCLASE_2"/>
    <property type="match status" value="1"/>
</dbReference>
<dbReference type="InterPro" id="IPR029787">
    <property type="entry name" value="Nucleotide_cyclase"/>
</dbReference>
<dbReference type="Pfam" id="PF00672">
    <property type="entry name" value="HAMP"/>
    <property type="match status" value="1"/>
</dbReference>
<protein>
    <submittedName>
        <fullName evidence="11">HAMP domain-containing protein</fullName>
    </submittedName>
</protein>
<dbReference type="Gene3D" id="3.30.70.1230">
    <property type="entry name" value="Nucleotide cyclase"/>
    <property type="match status" value="1"/>
</dbReference>
<feature type="compositionally biased region" description="Low complexity" evidence="7">
    <location>
        <begin position="492"/>
        <end position="501"/>
    </location>
</feature>
<dbReference type="CDD" id="cd07302">
    <property type="entry name" value="CHD"/>
    <property type="match status" value="1"/>
</dbReference>
<evidence type="ECO:0000256" key="2">
    <source>
        <dbReference type="ARBA" id="ARBA00005381"/>
    </source>
</evidence>
<comment type="caution">
    <text evidence="11">The sequence shown here is derived from an EMBL/GenBank/DDBJ whole genome shotgun (WGS) entry which is preliminary data.</text>
</comment>
<feature type="transmembrane region" description="Helical" evidence="8">
    <location>
        <begin position="97"/>
        <end position="121"/>
    </location>
</feature>
<comment type="similarity">
    <text evidence="2">Belongs to the adenylyl cyclase class-3 family.</text>
</comment>
<evidence type="ECO:0000256" key="7">
    <source>
        <dbReference type="SAM" id="MobiDB-lite"/>
    </source>
</evidence>
<evidence type="ECO:0000313" key="12">
    <source>
        <dbReference type="Proteomes" id="UP000820669"/>
    </source>
</evidence>
<dbReference type="SUPFAM" id="SSF158472">
    <property type="entry name" value="HAMP domain-like"/>
    <property type="match status" value="1"/>
</dbReference>
<dbReference type="PANTHER" id="PTHR43081:SF17">
    <property type="entry name" value="BLL5647 PROTEIN"/>
    <property type="match status" value="1"/>
</dbReference>
<dbReference type="EMBL" id="JAAXLA010000027">
    <property type="protein sequence ID" value="NMH98805.1"/>
    <property type="molecule type" value="Genomic_DNA"/>
</dbReference>
<dbReference type="SUPFAM" id="SSF55073">
    <property type="entry name" value="Nucleotide cyclase"/>
    <property type="match status" value="1"/>
</dbReference>
<evidence type="ECO:0000256" key="5">
    <source>
        <dbReference type="ARBA" id="ARBA00022989"/>
    </source>
</evidence>
<dbReference type="Proteomes" id="UP000820669">
    <property type="component" value="Unassembled WGS sequence"/>
</dbReference>
<dbReference type="InterPro" id="IPR050697">
    <property type="entry name" value="Adenylyl/Guanylyl_Cyclase_3/4"/>
</dbReference>
<evidence type="ECO:0000256" key="3">
    <source>
        <dbReference type="ARBA" id="ARBA00022475"/>
    </source>
</evidence>
<feature type="transmembrane region" description="Helical" evidence="8">
    <location>
        <begin position="127"/>
        <end position="152"/>
    </location>
</feature>
<evidence type="ECO:0000256" key="4">
    <source>
        <dbReference type="ARBA" id="ARBA00022692"/>
    </source>
</evidence>
<dbReference type="Gene3D" id="6.10.340.10">
    <property type="match status" value="1"/>
</dbReference>
<dbReference type="SMART" id="SM00044">
    <property type="entry name" value="CYCc"/>
    <property type="match status" value="1"/>
</dbReference>
<keyword evidence="6 8" id="KW-0472">Membrane</keyword>
<evidence type="ECO:0000259" key="10">
    <source>
        <dbReference type="PROSITE" id="PS50885"/>
    </source>
</evidence>
<dbReference type="InterPro" id="IPR003660">
    <property type="entry name" value="HAMP_dom"/>
</dbReference>
<dbReference type="CDD" id="cd06225">
    <property type="entry name" value="HAMP"/>
    <property type="match status" value="1"/>
</dbReference>
<reference evidence="11 12" key="1">
    <citation type="submission" date="2020-04" db="EMBL/GenBank/DDBJ databases">
        <authorList>
            <person name="Klaysubun C."/>
            <person name="Duangmal K."/>
            <person name="Lipun K."/>
        </authorList>
    </citation>
    <scope>NUCLEOTIDE SEQUENCE [LARGE SCALE GENOMIC DNA]</scope>
    <source>
        <strain evidence="11 12">K10HN5</strain>
    </source>
</reference>
<feature type="transmembrane region" description="Helical" evidence="8">
    <location>
        <begin position="56"/>
        <end position="76"/>
    </location>
</feature>
<dbReference type="Pfam" id="PF00211">
    <property type="entry name" value="Guanylate_cyc"/>
    <property type="match status" value="1"/>
</dbReference>
<feature type="transmembrane region" description="Helical" evidence="8">
    <location>
        <begin position="173"/>
        <end position="194"/>
    </location>
</feature>
<feature type="transmembrane region" description="Helical" evidence="8">
    <location>
        <begin position="214"/>
        <end position="241"/>
    </location>
</feature>
<keyword evidence="5 8" id="KW-1133">Transmembrane helix</keyword>
<feature type="transmembrane region" description="Helical" evidence="8">
    <location>
        <begin position="18"/>
        <end position="44"/>
    </location>
</feature>
<feature type="domain" description="Guanylate cyclase" evidence="9">
    <location>
        <begin position="322"/>
        <end position="446"/>
    </location>
</feature>
<evidence type="ECO:0000256" key="1">
    <source>
        <dbReference type="ARBA" id="ARBA00004651"/>
    </source>
</evidence>
<comment type="subcellular location">
    <subcellularLocation>
        <location evidence="1">Cell membrane</location>
        <topology evidence="1">Multi-pass membrane protein</topology>
    </subcellularLocation>
</comment>
<evidence type="ECO:0000256" key="8">
    <source>
        <dbReference type="SAM" id="Phobius"/>
    </source>
</evidence>
<dbReference type="SMART" id="SM00304">
    <property type="entry name" value="HAMP"/>
    <property type="match status" value="1"/>
</dbReference>
<sequence length="514" mass="54204">MVESEQAQRSVIGWPIRLLLAAVIVVANLFGAAIVMMLAAWVLPTGSIADPGRVRLLNLLLFGGYLLAALPLGLYWGGRRFRLRAGDPRRRERKLVLYGPLRLATVQTVLWLTATAVFAAFNATFSWRLALSVGETVLLGGLTTVALAYLLSERILRPAAARVLTTDPPRRRIRFGVIVRSVLFWALGTGVPVFGLLLSAVSALVFRDVGVTRLAVIVLAIGGTALVVGFLTTVGAARAVADPVLAVRSAMGRVEEGDLQARVPVYDGTELGQLQAGFNTMAAGLRERERIRDLFGRQVGHEVAAAALRSDVQLGGEVRRVAVLFIDLVGSTALAAQRPPTEVVALLNRFFHVVVEVVESCGGWINKFEGDAALAVFGAPTDSDDPAGAALAAGRLLAERLTAQLCEVTAGIGVSAGDAVAGNVGDVRRYEYTVIGDPVNEAARLTELAKSVPGGVLAAGAAVQLARPEEAANWELGDAVTLRGRCEPTQLATPRPAAARAGAERSAADQAPTR</sequence>
<keyword evidence="4 8" id="KW-0812">Transmembrane</keyword>
<dbReference type="PROSITE" id="PS50885">
    <property type="entry name" value="HAMP"/>
    <property type="match status" value="1"/>
</dbReference>
<dbReference type="RefSeq" id="WP_169382251.1">
    <property type="nucleotide sequence ID" value="NZ_JAAXLA010000027.1"/>
</dbReference>
<dbReference type="InterPro" id="IPR001054">
    <property type="entry name" value="A/G_cyclase"/>
</dbReference>
<gene>
    <name evidence="11" type="ORF">HF526_16045</name>
</gene>
<evidence type="ECO:0000256" key="6">
    <source>
        <dbReference type="ARBA" id="ARBA00023136"/>
    </source>
</evidence>
<keyword evidence="12" id="KW-1185">Reference proteome</keyword>
<feature type="region of interest" description="Disordered" evidence="7">
    <location>
        <begin position="489"/>
        <end position="514"/>
    </location>
</feature>
<dbReference type="PANTHER" id="PTHR43081">
    <property type="entry name" value="ADENYLATE CYCLASE, TERMINAL-DIFFERENTIATION SPECIFIC-RELATED"/>
    <property type="match status" value="1"/>
</dbReference>
<feature type="domain" description="HAMP" evidence="10">
    <location>
        <begin position="238"/>
        <end position="290"/>
    </location>
</feature>
<organism evidence="11 12">
    <name type="scientific">Pseudonocardia acidicola</name>
    <dbReference type="NCBI Taxonomy" id="2724939"/>
    <lineage>
        <taxon>Bacteria</taxon>
        <taxon>Bacillati</taxon>
        <taxon>Actinomycetota</taxon>
        <taxon>Actinomycetes</taxon>
        <taxon>Pseudonocardiales</taxon>
        <taxon>Pseudonocardiaceae</taxon>
        <taxon>Pseudonocardia</taxon>
    </lineage>
</organism>
<keyword evidence="3" id="KW-1003">Cell membrane</keyword>
<evidence type="ECO:0000259" key="9">
    <source>
        <dbReference type="PROSITE" id="PS50125"/>
    </source>
</evidence>